<protein>
    <submittedName>
        <fullName evidence="2">Zinc transporter</fullName>
    </submittedName>
</protein>
<evidence type="ECO:0000313" key="2">
    <source>
        <dbReference type="EMBL" id="GEP32148.1"/>
    </source>
</evidence>
<keyword evidence="1" id="KW-1133">Transmembrane helix</keyword>
<keyword evidence="1" id="KW-0472">Membrane</keyword>
<gene>
    <name evidence="2" type="ORF">TPL01_32860</name>
</gene>
<dbReference type="Proteomes" id="UP000321337">
    <property type="component" value="Unassembled WGS sequence"/>
</dbReference>
<proteinExistence type="predicted"/>
<feature type="transmembrane region" description="Helical" evidence="1">
    <location>
        <begin position="72"/>
        <end position="93"/>
    </location>
</feature>
<evidence type="ECO:0000313" key="3">
    <source>
        <dbReference type="Proteomes" id="UP000321337"/>
    </source>
</evidence>
<accession>A0A512LCD0</accession>
<feature type="transmembrane region" description="Helical" evidence="1">
    <location>
        <begin position="45"/>
        <end position="66"/>
    </location>
</feature>
<reference evidence="2 3" key="1">
    <citation type="submission" date="2019-07" db="EMBL/GenBank/DDBJ databases">
        <title>Whole genome shotgun sequence of Thiobacillus plumbophilus NBRC 107929.</title>
        <authorList>
            <person name="Hosoyama A."/>
            <person name="Uohara A."/>
            <person name="Ohji S."/>
            <person name="Ichikawa N."/>
        </authorList>
    </citation>
    <scope>NUCLEOTIDE SEQUENCE [LARGE SCALE GENOMIC DNA]</scope>
    <source>
        <strain evidence="2 3">NBRC 107929</strain>
    </source>
</reference>
<name>A0A512LCD0_9PROT</name>
<keyword evidence="1" id="KW-0812">Transmembrane</keyword>
<dbReference type="EMBL" id="BKAD01000051">
    <property type="protein sequence ID" value="GEP32148.1"/>
    <property type="molecule type" value="Genomic_DNA"/>
</dbReference>
<sequence length="183" mass="18978">MLHWRLPWITLGGFVLGVAVMLALKHFTEKFGQKGVTKTRRPTSLIATLAVDITLDGVLIGLGFAAGQKQGLLLTIALTLEVIFLGLSGGAALRGSGVSRGTVIAITFGFGALLLTGAAAGTVLLAGASGALLDAVLAFGLAALLYLVTEELLVEAHEVPETATQTAMFFVGFIVLLIIEMML</sequence>
<feature type="transmembrane region" description="Helical" evidence="1">
    <location>
        <begin position="105"/>
        <end position="129"/>
    </location>
</feature>
<organism evidence="2 3">
    <name type="scientific">Sulfuriferula plumbiphila</name>
    <dbReference type="NCBI Taxonomy" id="171865"/>
    <lineage>
        <taxon>Bacteria</taxon>
        <taxon>Pseudomonadati</taxon>
        <taxon>Pseudomonadota</taxon>
        <taxon>Betaproteobacteria</taxon>
        <taxon>Nitrosomonadales</taxon>
        <taxon>Sulfuricellaceae</taxon>
        <taxon>Sulfuriferula</taxon>
    </lineage>
</organism>
<feature type="transmembrane region" description="Helical" evidence="1">
    <location>
        <begin position="6"/>
        <end position="24"/>
    </location>
</feature>
<feature type="transmembrane region" description="Helical" evidence="1">
    <location>
        <begin position="166"/>
        <end position="182"/>
    </location>
</feature>
<comment type="caution">
    <text evidence="2">The sequence shown here is derived from an EMBL/GenBank/DDBJ whole genome shotgun (WGS) entry which is preliminary data.</text>
</comment>
<keyword evidence="3" id="KW-1185">Reference proteome</keyword>
<dbReference type="AlphaFoldDB" id="A0A512LCD0"/>
<feature type="transmembrane region" description="Helical" evidence="1">
    <location>
        <begin position="135"/>
        <end position="154"/>
    </location>
</feature>
<evidence type="ECO:0000256" key="1">
    <source>
        <dbReference type="SAM" id="Phobius"/>
    </source>
</evidence>